<evidence type="ECO:0000313" key="14">
    <source>
        <dbReference type="EMBL" id="OZI37758.1"/>
    </source>
</evidence>
<gene>
    <name evidence="9" type="primary">murD</name>
    <name evidence="14" type="ORF">CAL29_05105</name>
</gene>
<evidence type="ECO:0000256" key="11">
    <source>
        <dbReference type="SAM" id="MobiDB-lite"/>
    </source>
</evidence>
<evidence type="ECO:0000259" key="13">
    <source>
        <dbReference type="Pfam" id="PF08245"/>
    </source>
</evidence>
<dbReference type="Pfam" id="PF08245">
    <property type="entry name" value="Mur_ligase_M"/>
    <property type="match status" value="1"/>
</dbReference>
<evidence type="ECO:0000256" key="1">
    <source>
        <dbReference type="ARBA" id="ARBA00004496"/>
    </source>
</evidence>
<reference evidence="15" key="1">
    <citation type="submission" date="2017-05" db="EMBL/GenBank/DDBJ databases">
        <title>Complete and WGS of Bordetella genogroups.</title>
        <authorList>
            <person name="Spilker T."/>
            <person name="Lipuma J."/>
        </authorList>
    </citation>
    <scope>NUCLEOTIDE SEQUENCE [LARGE SCALE GENOMIC DNA]</scope>
    <source>
        <strain evidence="15">AU16122</strain>
    </source>
</reference>
<dbReference type="InterPro" id="IPR013221">
    <property type="entry name" value="Mur_ligase_cen"/>
</dbReference>
<comment type="similarity">
    <text evidence="9">Belongs to the MurCDEF family.</text>
</comment>
<dbReference type="EC" id="6.3.2.9" evidence="9 10"/>
<feature type="region of interest" description="Disordered" evidence="11">
    <location>
        <begin position="300"/>
        <end position="319"/>
    </location>
</feature>
<dbReference type="InterPro" id="IPR036615">
    <property type="entry name" value="Mur_ligase_C_dom_sf"/>
</dbReference>
<evidence type="ECO:0000256" key="8">
    <source>
        <dbReference type="ARBA" id="ARBA00023306"/>
    </source>
</evidence>
<dbReference type="Gene3D" id="3.90.190.20">
    <property type="entry name" value="Mur ligase, C-terminal domain"/>
    <property type="match status" value="1"/>
</dbReference>
<feature type="domain" description="Mur ligase C-terminal" evidence="12">
    <location>
        <begin position="369"/>
        <end position="481"/>
    </location>
</feature>
<dbReference type="NCBIfam" id="TIGR01087">
    <property type="entry name" value="murD"/>
    <property type="match status" value="1"/>
</dbReference>
<evidence type="ECO:0000256" key="3">
    <source>
        <dbReference type="ARBA" id="ARBA00022490"/>
    </source>
</evidence>
<evidence type="ECO:0000313" key="15">
    <source>
        <dbReference type="Proteomes" id="UP000216020"/>
    </source>
</evidence>
<keyword evidence="8 9" id="KW-0131">Cell cycle</keyword>
<dbReference type="Gene3D" id="3.40.1190.10">
    <property type="entry name" value="Mur-like, catalytic domain"/>
    <property type="match status" value="1"/>
</dbReference>
<dbReference type="GO" id="GO:0005524">
    <property type="term" value="F:ATP binding"/>
    <property type="evidence" value="ECO:0007669"/>
    <property type="project" value="UniProtKB-UniRule"/>
</dbReference>
<keyword evidence="15" id="KW-1185">Reference proteome</keyword>
<proteinExistence type="inferred from homology"/>
<dbReference type="PANTHER" id="PTHR43692">
    <property type="entry name" value="UDP-N-ACETYLMURAMOYLALANINE--D-GLUTAMATE LIGASE"/>
    <property type="match status" value="1"/>
</dbReference>
<comment type="catalytic activity">
    <reaction evidence="9 10">
        <text>UDP-N-acetyl-alpha-D-muramoyl-L-alanine + D-glutamate + ATP = UDP-N-acetyl-alpha-D-muramoyl-L-alanyl-D-glutamate + ADP + phosphate + H(+)</text>
        <dbReference type="Rhea" id="RHEA:16429"/>
        <dbReference type="ChEBI" id="CHEBI:15378"/>
        <dbReference type="ChEBI" id="CHEBI:29986"/>
        <dbReference type="ChEBI" id="CHEBI:30616"/>
        <dbReference type="ChEBI" id="CHEBI:43474"/>
        <dbReference type="ChEBI" id="CHEBI:83898"/>
        <dbReference type="ChEBI" id="CHEBI:83900"/>
        <dbReference type="ChEBI" id="CHEBI:456216"/>
        <dbReference type="EC" id="6.3.2.9"/>
    </reaction>
</comment>
<evidence type="ECO:0000256" key="6">
    <source>
        <dbReference type="ARBA" id="ARBA00022741"/>
    </source>
</evidence>
<dbReference type="InterPro" id="IPR036565">
    <property type="entry name" value="Mur-like_cat_sf"/>
</dbReference>
<dbReference type="GO" id="GO:0004326">
    <property type="term" value="F:tetrahydrofolylpolyglutamate synthase activity"/>
    <property type="evidence" value="ECO:0007669"/>
    <property type="project" value="InterPro"/>
</dbReference>
<comment type="function">
    <text evidence="9 10">Cell wall formation. Catalyzes the addition of glutamate to the nucleotide precursor UDP-N-acetylmuramoyl-L-alanine (UMA).</text>
</comment>
<sequence length="512" mass="53624">MSVPDISAPAPARILILGLGETGIAAARWCARSGARLRVADTRAEPGGLAALREALAAQGGEVEYRLGQAGFDAELLDDVTQVVISPGLAPNQAPARELIEAAAARGIEVIGEIELFARALAALADSRDYHPRVLAVTGTNGKTTVTALTRHLVEAAGLTARAAGNISPAALAALMDALDQDDLPQVWVLELSSFQLHTTHTLSADAAVVLNVTQDHLDWHGDMQAYAAAKARLLGMARIAVVNRDDPLTLAMVERVEGLNARTIGRDAPALVGDLGLDQASGVAWLTACEPSDFDIPVAAPTRRKKDAPPPSRPQGRLSRLMPVDALLIRGLHNATNTLAAFALARAIDLGWAPLLRAAREYEGEPLRVEFVRSIGGVDYINDSKGTNVGATVAALDGLGQQVVLIAGGLGKGQDFSPLVAPVARHGRAVVLIGKDGPEIGRVLESTGVACVYATDMHDAVRQAHGLAQPGDAVLLSPACASMDMFRSYVHRGQVYTEAVQELALDQGEVA</sequence>
<dbReference type="RefSeq" id="WP_094851858.1">
    <property type="nucleotide sequence ID" value="NZ_NEVM01000001.1"/>
</dbReference>
<dbReference type="InterPro" id="IPR018109">
    <property type="entry name" value="Folylpolyglutamate_synth_CS"/>
</dbReference>
<accession>A0A261SJZ7</accession>
<keyword evidence="3 9" id="KW-0963">Cytoplasm</keyword>
<dbReference type="GO" id="GO:0051301">
    <property type="term" value="P:cell division"/>
    <property type="evidence" value="ECO:0007669"/>
    <property type="project" value="UniProtKB-KW"/>
</dbReference>
<comment type="pathway">
    <text evidence="2 9 10">Cell wall biogenesis; peptidoglycan biosynthesis.</text>
</comment>
<comment type="subcellular location">
    <subcellularLocation>
        <location evidence="1 9 10">Cytoplasm</location>
    </subcellularLocation>
</comment>
<dbReference type="SUPFAM" id="SSF53623">
    <property type="entry name" value="MurD-like peptide ligases, catalytic domain"/>
    <property type="match status" value="1"/>
</dbReference>
<evidence type="ECO:0000256" key="4">
    <source>
        <dbReference type="ARBA" id="ARBA00022598"/>
    </source>
</evidence>
<dbReference type="GO" id="GO:0005737">
    <property type="term" value="C:cytoplasm"/>
    <property type="evidence" value="ECO:0007669"/>
    <property type="project" value="UniProtKB-SubCell"/>
</dbReference>
<evidence type="ECO:0000259" key="12">
    <source>
        <dbReference type="Pfam" id="PF02875"/>
    </source>
</evidence>
<dbReference type="Pfam" id="PF02875">
    <property type="entry name" value="Mur_ligase_C"/>
    <property type="match status" value="1"/>
</dbReference>
<keyword evidence="7 9" id="KW-0067">ATP-binding</keyword>
<dbReference type="Pfam" id="PF21799">
    <property type="entry name" value="MurD-like_N"/>
    <property type="match status" value="1"/>
</dbReference>
<keyword evidence="9 10" id="KW-0961">Cell wall biogenesis/degradation</keyword>
<evidence type="ECO:0000256" key="10">
    <source>
        <dbReference type="RuleBase" id="RU003664"/>
    </source>
</evidence>
<evidence type="ECO:0000256" key="2">
    <source>
        <dbReference type="ARBA" id="ARBA00004752"/>
    </source>
</evidence>
<dbReference type="UniPathway" id="UPA00219"/>
<keyword evidence="5 9" id="KW-0132">Cell division</keyword>
<feature type="domain" description="Mur ligase central" evidence="13">
    <location>
        <begin position="137"/>
        <end position="271"/>
    </location>
</feature>
<dbReference type="SUPFAM" id="SSF53244">
    <property type="entry name" value="MurD-like peptide ligases, peptide-binding domain"/>
    <property type="match status" value="1"/>
</dbReference>
<dbReference type="GO" id="GO:0008360">
    <property type="term" value="P:regulation of cell shape"/>
    <property type="evidence" value="ECO:0007669"/>
    <property type="project" value="UniProtKB-KW"/>
</dbReference>
<keyword evidence="6 9" id="KW-0547">Nucleotide-binding</keyword>
<evidence type="ECO:0000256" key="9">
    <source>
        <dbReference type="HAMAP-Rule" id="MF_00639"/>
    </source>
</evidence>
<dbReference type="GO" id="GO:0009252">
    <property type="term" value="P:peptidoglycan biosynthetic process"/>
    <property type="evidence" value="ECO:0007669"/>
    <property type="project" value="UniProtKB-UniRule"/>
</dbReference>
<dbReference type="EMBL" id="NEVM01000001">
    <property type="protein sequence ID" value="OZI37758.1"/>
    <property type="molecule type" value="Genomic_DNA"/>
</dbReference>
<protein>
    <recommendedName>
        <fullName evidence="9 10">UDP-N-acetylmuramoylalanine--D-glutamate ligase</fullName>
        <ecNumber evidence="9 10">6.3.2.9</ecNumber>
    </recommendedName>
    <alternativeName>
        <fullName evidence="9">D-glutamic acid-adding enzyme</fullName>
    </alternativeName>
    <alternativeName>
        <fullName evidence="9">UDP-N-acetylmuramoyl-L-alanyl-D-glutamate synthetase</fullName>
    </alternativeName>
</protein>
<dbReference type="OrthoDB" id="9809796at2"/>
<dbReference type="GO" id="GO:0008764">
    <property type="term" value="F:UDP-N-acetylmuramoylalanine-D-glutamate ligase activity"/>
    <property type="evidence" value="ECO:0007669"/>
    <property type="project" value="UniProtKB-UniRule"/>
</dbReference>
<dbReference type="InterPro" id="IPR005762">
    <property type="entry name" value="MurD"/>
</dbReference>
<keyword evidence="4 9" id="KW-0436">Ligase</keyword>
<dbReference type="AlphaFoldDB" id="A0A261SJZ7"/>
<keyword evidence="9 10" id="KW-0573">Peptidoglycan synthesis</keyword>
<dbReference type="PROSITE" id="PS01011">
    <property type="entry name" value="FOLYLPOLYGLU_SYNT_1"/>
    <property type="match status" value="1"/>
</dbReference>
<dbReference type="Gene3D" id="3.40.50.720">
    <property type="entry name" value="NAD(P)-binding Rossmann-like Domain"/>
    <property type="match status" value="1"/>
</dbReference>
<dbReference type="PANTHER" id="PTHR43692:SF1">
    <property type="entry name" value="UDP-N-ACETYLMURAMOYLALANINE--D-GLUTAMATE LIGASE"/>
    <property type="match status" value="1"/>
</dbReference>
<dbReference type="HAMAP" id="MF_00639">
    <property type="entry name" value="MurD"/>
    <property type="match status" value="1"/>
</dbReference>
<name>A0A261SJZ7_9BORD</name>
<keyword evidence="9 10" id="KW-0133">Cell shape</keyword>
<feature type="binding site" evidence="9">
    <location>
        <begin position="139"/>
        <end position="145"/>
    </location>
    <ligand>
        <name>ATP</name>
        <dbReference type="ChEBI" id="CHEBI:30616"/>
    </ligand>
</feature>
<dbReference type="SUPFAM" id="SSF51984">
    <property type="entry name" value="MurCD N-terminal domain"/>
    <property type="match status" value="1"/>
</dbReference>
<dbReference type="GO" id="GO:0071555">
    <property type="term" value="P:cell wall organization"/>
    <property type="evidence" value="ECO:0007669"/>
    <property type="project" value="UniProtKB-KW"/>
</dbReference>
<organism evidence="14 15">
    <name type="scientific">Bordetella genomosp. 10</name>
    <dbReference type="NCBI Taxonomy" id="1416804"/>
    <lineage>
        <taxon>Bacteria</taxon>
        <taxon>Pseudomonadati</taxon>
        <taxon>Pseudomonadota</taxon>
        <taxon>Betaproteobacteria</taxon>
        <taxon>Burkholderiales</taxon>
        <taxon>Alcaligenaceae</taxon>
        <taxon>Bordetella</taxon>
    </lineage>
</organism>
<evidence type="ECO:0000256" key="5">
    <source>
        <dbReference type="ARBA" id="ARBA00022618"/>
    </source>
</evidence>
<evidence type="ECO:0000256" key="7">
    <source>
        <dbReference type="ARBA" id="ARBA00022840"/>
    </source>
</evidence>
<comment type="caution">
    <text evidence="14">The sequence shown here is derived from an EMBL/GenBank/DDBJ whole genome shotgun (WGS) entry which is preliminary data.</text>
</comment>
<dbReference type="Proteomes" id="UP000216020">
    <property type="component" value="Unassembled WGS sequence"/>
</dbReference>
<dbReference type="InterPro" id="IPR004101">
    <property type="entry name" value="Mur_ligase_C"/>
</dbReference>